<feature type="compositionally biased region" description="Basic residues" evidence="1">
    <location>
        <begin position="9"/>
        <end position="23"/>
    </location>
</feature>
<protein>
    <submittedName>
        <fullName evidence="2">Uncharacterized protein</fullName>
    </submittedName>
</protein>
<feature type="compositionally biased region" description="Basic and acidic residues" evidence="1">
    <location>
        <begin position="91"/>
        <end position="103"/>
    </location>
</feature>
<dbReference type="InParanoid" id="A9V828"/>
<dbReference type="Proteomes" id="UP000001357">
    <property type="component" value="Unassembled WGS sequence"/>
</dbReference>
<sequence>MTTTITHNPGRHRRRSKAKRRSHQALSLCPSAAVFTKRMTTTTTNNNNNDDDDDDDDDDDERRGRQGPYLISQSAPGKRRRRGKPRSRGTGVERREGPFDLGKKKQQVGDPGREGGGRKKPSQNNRRGGGKSATRDEKLARSVDGKTQRQRSTDEMRGLVAFGLMVMLAWACHASQQEEACASCSARNDEGRTCRRTAVLVEPTRRTSTSISCGSWYPRVTGIALYAYNASYEATSYRVEVVASNPTLIIWNTTLHGTSADGCLFDTGSITSPTTSNLEVRFINIGNEPALFYFGLTQTCVANRSEPYFPPTTPAPPTPPPTLAPGTCSQDAGPYCAMQADCLGLTCRLPVPSFEAVDIILRFQTCDASDLHLTVNAQDVYSPEKWDMGTARTGTVISVPTALQSPHFRIHDLDMDNLNQLTLTLNASSTMVGDLDIPTLHTRIASDTCARTTPPPNTRSKKVDACCCRHRWSCHWHLPAPLPPCRCGPLFSCPLASPPCRSCLRRVRTCSSQLARRKSSFGLGPARVNPCLMDRSQQTDVSSFFCELIDLASQTL</sequence>
<feature type="compositionally biased region" description="Acidic residues" evidence="1">
    <location>
        <begin position="49"/>
        <end position="60"/>
    </location>
</feature>
<keyword evidence="3" id="KW-1185">Reference proteome</keyword>
<dbReference type="GeneID" id="5894243"/>
<evidence type="ECO:0000256" key="1">
    <source>
        <dbReference type="SAM" id="MobiDB-lite"/>
    </source>
</evidence>
<dbReference type="AlphaFoldDB" id="A9V828"/>
<feature type="region of interest" description="Disordered" evidence="1">
    <location>
        <begin position="1"/>
        <end position="153"/>
    </location>
</feature>
<proteinExistence type="predicted"/>
<organism evidence="2 3">
    <name type="scientific">Monosiga brevicollis</name>
    <name type="common">Choanoflagellate</name>
    <dbReference type="NCBI Taxonomy" id="81824"/>
    <lineage>
        <taxon>Eukaryota</taxon>
        <taxon>Choanoflagellata</taxon>
        <taxon>Craspedida</taxon>
        <taxon>Salpingoecidae</taxon>
        <taxon>Monosiga</taxon>
    </lineage>
</organism>
<dbReference type="KEGG" id="mbr:MONBRDRAFT_11054"/>
<gene>
    <name evidence="2" type="ORF">MONBRDRAFT_11054</name>
</gene>
<accession>A9V828</accession>
<evidence type="ECO:0000313" key="2">
    <source>
        <dbReference type="EMBL" id="EDQ86267.1"/>
    </source>
</evidence>
<name>A9V828_MONBE</name>
<dbReference type="RefSeq" id="XP_001748937.1">
    <property type="nucleotide sequence ID" value="XM_001748885.1"/>
</dbReference>
<evidence type="ECO:0000313" key="3">
    <source>
        <dbReference type="Proteomes" id="UP000001357"/>
    </source>
</evidence>
<reference evidence="2 3" key="1">
    <citation type="journal article" date="2008" name="Nature">
        <title>The genome of the choanoflagellate Monosiga brevicollis and the origin of metazoans.</title>
        <authorList>
            <consortium name="JGI Sequencing"/>
            <person name="King N."/>
            <person name="Westbrook M.J."/>
            <person name="Young S.L."/>
            <person name="Kuo A."/>
            <person name="Abedin M."/>
            <person name="Chapman J."/>
            <person name="Fairclough S."/>
            <person name="Hellsten U."/>
            <person name="Isogai Y."/>
            <person name="Letunic I."/>
            <person name="Marr M."/>
            <person name="Pincus D."/>
            <person name="Putnam N."/>
            <person name="Rokas A."/>
            <person name="Wright K.J."/>
            <person name="Zuzow R."/>
            <person name="Dirks W."/>
            <person name="Good M."/>
            <person name="Goodstein D."/>
            <person name="Lemons D."/>
            <person name="Li W."/>
            <person name="Lyons J.B."/>
            <person name="Morris A."/>
            <person name="Nichols S."/>
            <person name="Richter D.J."/>
            <person name="Salamov A."/>
            <person name="Bork P."/>
            <person name="Lim W.A."/>
            <person name="Manning G."/>
            <person name="Miller W.T."/>
            <person name="McGinnis W."/>
            <person name="Shapiro H."/>
            <person name="Tjian R."/>
            <person name="Grigoriev I.V."/>
            <person name="Rokhsar D."/>
        </authorList>
    </citation>
    <scope>NUCLEOTIDE SEQUENCE [LARGE SCALE GENOMIC DNA]</scope>
    <source>
        <strain evidence="3">MX1 / ATCC 50154</strain>
    </source>
</reference>
<feature type="compositionally biased region" description="Basic residues" evidence="1">
    <location>
        <begin position="77"/>
        <end position="87"/>
    </location>
</feature>
<dbReference type="EMBL" id="CH991567">
    <property type="protein sequence ID" value="EDQ86267.1"/>
    <property type="molecule type" value="Genomic_DNA"/>
</dbReference>
<feature type="compositionally biased region" description="Basic and acidic residues" evidence="1">
    <location>
        <begin position="133"/>
        <end position="153"/>
    </location>
</feature>